<reference evidence="1" key="1">
    <citation type="submission" date="2020-09" db="EMBL/GenBank/DDBJ databases">
        <title>A novel bacterium of genus Bacillus, isolated from South China Sea.</title>
        <authorList>
            <person name="Huang H."/>
            <person name="Mo K."/>
            <person name="Hu Y."/>
        </authorList>
    </citation>
    <scope>NUCLEOTIDE SEQUENCE</scope>
    <source>
        <strain evidence="1">IB182487</strain>
    </source>
</reference>
<organism evidence="1 2">
    <name type="scientific">Metabacillus arenae</name>
    <dbReference type="NCBI Taxonomy" id="2771434"/>
    <lineage>
        <taxon>Bacteria</taxon>
        <taxon>Bacillati</taxon>
        <taxon>Bacillota</taxon>
        <taxon>Bacilli</taxon>
        <taxon>Bacillales</taxon>
        <taxon>Bacillaceae</taxon>
        <taxon>Metabacillus</taxon>
    </lineage>
</organism>
<name>A0A926RW16_9BACI</name>
<evidence type="ECO:0000313" key="1">
    <source>
        <dbReference type="EMBL" id="MBD1379085.1"/>
    </source>
</evidence>
<sequence>MLKNLIWFFKSDIQLKTDTCWYGKDEKIEGFYFYSKRPFSKSYQYHSVIGLNYTYDLLFLIQDAIKNKRKAVLIEVSSGYGIEKVYMYKSSLKKAEKQMLKLIKEIQEQY</sequence>
<protein>
    <submittedName>
        <fullName evidence="1">Uncharacterized protein</fullName>
    </submittedName>
</protein>
<comment type="caution">
    <text evidence="1">The sequence shown here is derived from an EMBL/GenBank/DDBJ whole genome shotgun (WGS) entry which is preliminary data.</text>
</comment>
<accession>A0A926RW16</accession>
<evidence type="ECO:0000313" key="2">
    <source>
        <dbReference type="Proteomes" id="UP000626844"/>
    </source>
</evidence>
<dbReference type="RefSeq" id="WP_191155387.1">
    <property type="nucleotide sequence ID" value="NZ_JACXAI010000002.1"/>
</dbReference>
<proteinExistence type="predicted"/>
<keyword evidence="2" id="KW-1185">Reference proteome</keyword>
<dbReference type="AlphaFoldDB" id="A0A926RW16"/>
<dbReference type="Proteomes" id="UP000626844">
    <property type="component" value="Unassembled WGS sequence"/>
</dbReference>
<dbReference type="EMBL" id="JACXAI010000002">
    <property type="protein sequence ID" value="MBD1379085.1"/>
    <property type="molecule type" value="Genomic_DNA"/>
</dbReference>
<gene>
    <name evidence="1" type="ORF">IC621_02475</name>
</gene>